<feature type="region of interest" description="Disordered" evidence="8">
    <location>
        <begin position="176"/>
        <end position="233"/>
    </location>
</feature>
<sequence length="825" mass="89648">MQGYYVSGGDSSAGDAIDGDPINGRLAGDLDGHYWGSLSTQSLAAAAGRKFVDVPRSSPAPPRPMQRRAEPPQPLSPRGSRGLAWGTARGSTSVPGSPAQPLTASVSTPMSGIGARSGDQAGGPSLVTKDSYFGSTAPTVDGTRSAPLQQFSLRQVQPQMSASCASIGMNSDASNGNFQPPSWCDRLPQNGASARTTASGSFDKSILRRPSERLPNPAVPVDSQQKPSRSSGARGDVCVCVRLRPGVHQQEQERCALPCQDTAGSVRLRQSGGRFDHLGEAAYQFDNVFSEEALQDEVFNEAVAPICEAVLAGYNGAVIAYGQTGSGKTHTVLGNSRSRGIAPRAIAFIFETLQQCSCWSVEVSVLEIYNERVRDLLAPGPGVCHVDVHEVRNENQGASFRCPDATRRQATSPEEALAALTEGMKRRETARTDMNHNSSRSHLIFTLATCQRDAEIGATLRGRLHFADLAGSERLKRSMSSDFHSPRGSSSGPGRSATQRSPRDQRREAGEINKSLSQLAMVIQRLTSDKSAGLQLVPYRDSMLTRLLAESFGGSSKTCLIITCSAQLLDREETRCSLEFGKRAKLVRNKAEINLEVAHEPSAIMEAFFNKKVEDLQREHEAVMMERELILADRAHLQKRLHHMEDKLSEAVSDVLSQQSARHQEVVQLEDKMAALERKWVTAVAASVDAQEASAAEAARLQAERQTLHDQLTEGAATAEALRNEIAEEVRRRQDLETSLRAQLVERQKLIDTAVRQAGELRTQIAELGKEKAADLARFEGESAAMRASWLEDVSRLEAEKAFAASEFEAQKAELLAELEKARWQ</sequence>
<dbReference type="GO" id="GO:0007018">
    <property type="term" value="P:microtubule-based movement"/>
    <property type="evidence" value="ECO:0007669"/>
    <property type="project" value="InterPro"/>
</dbReference>
<dbReference type="PANTHER" id="PTHR47969">
    <property type="entry name" value="CHROMOSOME-ASSOCIATED KINESIN KIF4A-RELATED"/>
    <property type="match status" value="1"/>
</dbReference>
<feature type="compositionally biased region" description="Polar residues" evidence="8">
    <location>
        <begin position="222"/>
        <end position="231"/>
    </location>
</feature>
<dbReference type="OrthoDB" id="449085at2759"/>
<dbReference type="GO" id="GO:0051231">
    <property type="term" value="P:spindle elongation"/>
    <property type="evidence" value="ECO:0007669"/>
    <property type="project" value="TreeGrafter"/>
</dbReference>
<dbReference type="AlphaFoldDB" id="A0A813HGN5"/>
<feature type="compositionally biased region" description="Polar residues" evidence="8">
    <location>
        <begin position="190"/>
        <end position="202"/>
    </location>
</feature>
<keyword evidence="11" id="KW-1185">Reference proteome</keyword>
<dbReference type="Proteomes" id="UP000654075">
    <property type="component" value="Unassembled WGS sequence"/>
</dbReference>
<name>A0A813HGN5_POLGL</name>
<feature type="binding site" evidence="6">
    <location>
        <begin position="322"/>
        <end position="329"/>
    </location>
    <ligand>
        <name>ATP</name>
        <dbReference type="ChEBI" id="CHEBI:30616"/>
    </ligand>
</feature>
<proteinExistence type="inferred from homology"/>
<evidence type="ECO:0000313" key="10">
    <source>
        <dbReference type="EMBL" id="CAE8637564.1"/>
    </source>
</evidence>
<dbReference type="GO" id="GO:0005737">
    <property type="term" value="C:cytoplasm"/>
    <property type="evidence" value="ECO:0007669"/>
    <property type="project" value="UniProtKB-SubCell"/>
</dbReference>
<dbReference type="SUPFAM" id="SSF52540">
    <property type="entry name" value="P-loop containing nucleoside triphosphate hydrolases"/>
    <property type="match status" value="1"/>
</dbReference>
<dbReference type="PROSITE" id="PS50067">
    <property type="entry name" value="KINESIN_MOTOR_2"/>
    <property type="match status" value="1"/>
</dbReference>
<dbReference type="EMBL" id="CAJNNV010031721">
    <property type="protein sequence ID" value="CAE8637564.1"/>
    <property type="molecule type" value="Genomic_DNA"/>
</dbReference>
<dbReference type="InterPro" id="IPR027640">
    <property type="entry name" value="Kinesin-like_fam"/>
</dbReference>
<keyword evidence="6" id="KW-0505">Motor protein</keyword>
<dbReference type="PRINTS" id="PR00380">
    <property type="entry name" value="KINESINHEAVY"/>
</dbReference>
<feature type="compositionally biased region" description="Low complexity" evidence="8">
    <location>
        <begin position="7"/>
        <end position="20"/>
    </location>
</feature>
<dbReference type="Gene3D" id="3.40.850.10">
    <property type="entry name" value="Kinesin motor domain"/>
    <property type="match status" value="1"/>
</dbReference>
<evidence type="ECO:0000256" key="7">
    <source>
        <dbReference type="SAM" id="Coils"/>
    </source>
</evidence>
<evidence type="ECO:0000256" key="4">
    <source>
        <dbReference type="ARBA" id="ARBA00022840"/>
    </source>
</evidence>
<feature type="compositionally biased region" description="Polar residues" evidence="8">
    <location>
        <begin position="89"/>
        <end position="110"/>
    </location>
</feature>
<feature type="coiled-coil region" evidence="7">
    <location>
        <begin position="719"/>
        <end position="825"/>
    </location>
</feature>
<comment type="caution">
    <text evidence="10">The sequence shown here is derived from an EMBL/GenBank/DDBJ whole genome shotgun (WGS) entry which is preliminary data.</text>
</comment>
<dbReference type="GO" id="GO:0005524">
    <property type="term" value="F:ATP binding"/>
    <property type="evidence" value="ECO:0007669"/>
    <property type="project" value="UniProtKB-UniRule"/>
</dbReference>
<dbReference type="GO" id="GO:0003777">
    <property type="term" value="F:microtubule motor activity"/>
    <property type="evidence" value="ECO:0007669"/>
    <property type="project" value="InterPro"/>
</dbReference>
<dbReference type="SMART" id="SM00129">
    <property type="entry name" value="KISc"/>
    <property type="match status" value="1"/>
</dbReference>
<dbReference type="OMA" id="FEITATM"/>
<evidence type="ECO:0000256" key="3">
    <source>
        <dbReference type="ARBA" id="ARBA00022741"/>
    </source>
</evidence>
<evidence type="ECO:0000256" key="2">
    <source>
        <dbReference type="ARBA" id="ARBA00022490"/>
    </source>
</evidence>
<dbReference type="GO" id="GO:0007052">
    <property type="term" value="P:mitotic spindle organization"/>
    <property type="evidence" value="ECO:0007669"/>
    <property type="project" value="TreeGrafter"/>
</dbReference>
<feature type="region of interest" description="Disordered" evidence="8">
    <location>
        <begin position="475"/>
        <end position="508"/>
    </location>
</feature>
<evidence type="ECO:0000256" key="1">
    <source>
        <dbReference type="ARBA" id="ARBA00004496"/>
    </source>
</evidence>
<keyword evidence="3 6" id="KW-0547">Nucleotide-binding</keyword>
<comment type="subcellular location">
    <subcellularLocation>
        <location evidence="1">Cytoplasm</location>
    </subcellularLocation>
</comment>
<gene>
    <name evidence="10" type="ORF">PGLA1383_LOCUS52906</name>
</gene>
<evidence type="ECO:0000313" key="11">
    <source>
        <dbReference type="Proteomes" id="UP000654075"/>
    </source>
</evidence>
<feature type="region of interest" description="Disordered" evidence="8">
    <location>
        <begin position="1"/>
        <end position="33"/>
    </location>
</feature>
<dbReference type="Pfam" id="PF00225">
    <property type="entry name" value="Kinesin"/>
    <property type="match status" value="1"/>
</dbReference>
<feature type="compositionally biased region" description="Low complexity" evidence="8">
    <location>
        <begin position="486"/>
        <end position="496"/>
    </location>
</feature>
<evidence type="ECO:0000259" key="9">
    <source>
        <dbReference type="PROSITE" id="PS50067"/>
    </source>
</evidence>
<dbReference type="InterPro" id="IPR001752">
    <property type="entry name" value="Kinesin_motor_dom"/>
</dbReference>
<feature type="non-terminal residue" evidence="10">
    <location>
        <position position="825"/>
    </location>
</feature>
<dbReference type="GO" id="GO:0008017">
    <property type="term" value="F:microtubule binding"/>
    <property type="evidence" value="ECO:0007669"/>
    <property type="project" value="InterPro"/>
</dbReference>
<evidence type="ECO:0000256" key="8">
    <source>
        <dbReference type="SAM" id="MobiDB-lite"/>
    </source>
</evidence>
<keyword evidence="5 7" id="KW-0175">Coiled coil</keyword>
<evidence type="ECO:0000256" key="6">
    <source>
        <dbReference type="PROSITE-ProRule" id="PRU00283"/>
    </source>
</evidence>
<comment type="similarity">
    <text evidence="6">Belongs to the TRAFAC class myosin-kinesin ATPase superfamily. Kinesin family.</text>
</comment>
<dbReference type="GO" id="GO:0005875">
    <property type="term" value="C:microtubule associated complex"/>
    <property type="evidence" value="ECO:0007669"/>
    <property type="project" value="TreeGrafter"/>
</dbReference>
<reference evidence="10" key="1">
    <citation type="submission" date="2021-02" db="EMBL/GenBank/DDBJ databases">
        <authorList>
            <person name="Dougan E. K."/>
            <person name="Rhodes N."/>
            <person name="Thang M."/>
            <person name="Chan C."/>
        </authorList>
    </citation>
    <scope>NUCLEOTIDE SEQUENCE</scope>
</reference>
<evidence type="ECO:0000256" key="5">
    <source>
        <dbReference type="ARBA" id="ARBA00023054"/>
    </source>
</evidence>
<keyword evidence="4 6" id="KW-0067">ATP-binding</keyword>
<feature type="region of interest" description="Disordered" evidence="8">
    <location>
        <begin position="49"/>
        <end position="124"/>
    </location>
</feature>
<protein>
    <recommendedName>
        <fullName evidence="9">Kinesin motor domain-containing protein</fullName>
    </recommendedName>
</protein>
<keyword evidence="2" id="KW-0963">Cytoplasm</keyword>
<dbReference type="InterPro" id="IPR036961">
    <property type="entry name" value="Kinesin_motor_dom_sf"/>
</dbReference>
<dbReference type="InterPro" id="IPR027417">
    <property type="entry name" value="P-loop_NTPase"/>
</dbReference>
<feature type="domain" description="Kinesin motor" evidence="9">
    <location>
        <begin position="236"/>
        <end position="587"/>
    </location>
</feature>
<dbReference type="PANTHER" id="PTHR47969:SF15">
    <property type="entry name" value="CHROMOSOME-ASSOCIATED KINESIN KIF4A-RELATED"/>
    <property type="match status" value="1"/>
</dbReference>
<organism evidence="10 11">
    <name type="scientific">Polarella glacialis</name>
    <name type="common">Dinoflagellate</name>
    <dbReference type="NCBI Taxonomy" id="89957"/>
    <lineage>
        <taxon>Eukaryota</taxon>
        <taxon>Sar</taxon>
        <taxon>Alveolata</taxon>
        <taxon>Dinophyceae</taxon>
        <taxon>Suessiales</taxon>
        <taxon>Suessiaceae</taxon>
        <taxon>Polarella</taxon>
    </lineage>
</organism>
<accession>A0A813HGN5</accession>